<gene>
    <name evidence="7" type="ORF">ASR47_102271</name>
</gene>
<dbReference type="AlphaFoldDB" id="A0A1A7C8C1"/>
<proteinExistence type="predicted"/>
<dbReference type="GO" id="GO:0003700">
    <property type="term" value="F:DNA-binding transcription factor activity"/>
    <property type="evidence" value="ECO:0007669"/>
    <property type="project" value="InterPro"/>
</dbReference>
<feature type="region of interest" description="Disordered" evidence="5">
    <location>
        <begin position="1"/>
        <end position="27"/>
    </location>
</feature>
<dbReference type="PANTHER" id="PTHR11019:SF159">
    <property type="entry name" value="TRANSCRIPTIONAL REGULATOR-RELATED"/>
    <property type="match status" value="1"/>
</dbReference>
<dbReference type="STRING" id="1747903.ASR47_102271"/>
<evidence type="ECO:0000313" key="8">
    <source>
        <dbReference type="Proteomes" id="UP000092713"/>
    </source>
</evidence>
<evidence type="ECO:0000256" key="2">
    <source>
        <dbReference type="ARBA" id="ARBA00023015"/>
    </source>
</evidence>
<dbReference type="SUPFAM" id="SSF51182">
    <property type="entry name" value="RmlC-like cupins"/>
    <property type="match status" value="1"/>
</dbReference>
<dbReference type="SUPFAM" id="SSF46689">
    <property type="entry name" value="Homeodomain-like"/>
    <property type="match status" value="1"/>
</dbReference>
<sequence length="278" mass="30630">MQTNHAALADADGMPFTRSSNSGDYQHVPRPVAVMSRQYDAAAYTPPHSHVRAQLLFATEGVMRVTTEHGVWILPPRRALLIPVGVVHELDILSALSMRTVYIDAQAAAVFGPACKVVEVSRLLRELILALLDEDVHYQINGRGDWLASLILSELALADTVPIAIPWPRDRRLVAVCTAIMAAPGSRRSIEDWAQEAGASARTLIRLFPRETGLHYRQWLQQVHLAEAFCRLDRGEGVGAIAHALGYASPSAFSAMFRRILGRTPQHYLSEWRGASLG</sequence>
<dbReference type="InterPro" id="IPR003313">
    <property type="entry name" value="AraC-bd"/>
</dbReference>
<dbReference type="FunFam" id="1.10.10.60:FF:000132">
    <property type="entry name" value="AraC family transcriptional regulator"/>
    <property type="match status" value="1"/>
</dbReference>
<evidence type="ECO:0000259" key="6">
    <source>
        <dbReference type="PROSITE" id="PS01124"/>
    </source>
</evidence>
<evidence type="ECO:0000256" key="3">
    <source>
        <dbReference type="ARBA" id="ARBA00023125"/>
    </source>
</evidence>
<dbReference type="PROSITE" id="PS01124">
    <property type="entry name" value="HTH_ARAC_FAMILY_2"/>
    <property type="match status" value="1"/>
</dbReference>
<keyword evidence="8" id="KW-1185">Reference proteome</keyword>
<dbReference type="GO" id="GO:0043565">
    <property type="term" value="F:sequence-specific DNA binding"/>
    <property type="evidence" value="ECO:0007669"/>
    <property type="project" value="InterPro"/>
</dbReference>
<dbReference type="EMBL" id="LOCQ01000041">
    <property type="protein sequence ID" value="OBV41020.1"/>
    <property type="molecule type" value="Genomic_DNA"/>
</dbReference>
<protein>
    <submittedName>
        <fullName evidence="7">AraC-type DNA-binding protein</fullName>
    </submittedName>
</protein>
<name>A0A1A7C8C1_9BURK</name>
<accession>A0A1A7C8C1</accession>
<dbReference type="PANTHER" id="PTHR11019">
    <property type="entry name" value="HTH-TYPE TRANSCRIPTIONAL REGULATOR NIMR"/>
    <property type="match status" value="1"/>
</dbReference>
<dbReference type="Proteomes" id="UP000092713">
    <property type="component" value="Unassembled WGS sequence"/>
</dbReference>
<dbReference type="SMART" id="SM00342">
    <property type="entry name" value="HTH_ARAC"/>
    <property type="match status" value="1"/>
</dbReference>
<evidence type="ECO:0000256" key="4">
    <source>
        <dbReference type="ARBA" id="ARBA00023163"/>
    </source>
</evidence>
<organism evidence="7 8">
    <name type="scientific">Janthinobacterium psychrotolerans</name>
    <dbReference type="NCBI Taxonomy" id="1747903"/>
    <lineage>
        <taxon>Bacteria</taxon>
        <taxon>Pseudomonadati</taxon>
        <taxon>Pseudomonadota</taxon>
        <taxon>Betaproteobacteria</taxon>
        <taxon>Burkholderiales</taxon>
        <taxon>Oxalobacteraceae</taxon>
        <taxon>Janthinobacterium</taxon>
    </lineage>
</organism>
<keyword evidence="4" id="KW-0804">Transcription</keyword>
<dbReference type="PATRIC" id="fig|1747903.4.peg.4683"/>
<reference evidence="7 8" key="1">
    <citation type="submission" date="2016-04" db="EMBL/GenBank/DDBJ databases">
        <title>Draft genome sequence of Janthinobacterium psychrotolerans sp. nov., isolated from freshwater sediments in Denmark.</title>
        <authorList>
            <person name="Gong X."/>
            <person name="Skrivergaard S."/>
            <person name="Korsgaard B.S."/>
            <person name="Schreiber L."/>
            <person name="Marshall I.P."/>
            <person name="Finster K."/>
            <person name="Schramm A."/>
        </authorList>
    </citation>
    <scope>NUCLEOTIDE SEQUENCE [LARGE SCALE GENOMIC DNA]</scope>
    <source>
        <strain evidence="7 8">S3-2</strain>
    </source>
</reference>
<dbReference type="RefSeq" id="WP_065306435.1">
    <property type="nucleotide sequence ID" value="NZ_LOCQ01000041.1"/>
</dbReference>
<dbReference type="InterPro" id="IPR014710">
    <property type="entry name" value="RmlC-like_jellyroll"/>
</dbReference>
<feature type="domain" description="HTH araC/xylS-type" evidence="6">
    <location>
        <begin position="171"/>
        <end position="271"/>
    </location>
</feature>
<dbReference type="Gene3D" id="2.60.120.10">
    <property type="entry name" value="Jelly Rolls"/>
    <property type="match status" value="1"/>
</dbReference>
<keyword evidence="3 7" id="KW-0238">DNA-binding</keyword>
<keyword evidence="1" id="KW-0678">Repressor</keyword>
<dbReference type="OrthoDB" id="9804543at2"/>
<comment type="caution">
    <text evidence="7">The sequence shown here is derived from an EMBL/GenBank/DDBJ whole genome shotgun (WGS) entry which is preliminary data.</text>
</comment>
<dbReference type="Pfam" id="PF02311">
    <property type="entry name" value="AraC_binding"/>
    <property type="match status" value="1"/>
</dbReference>
<dbReference type="InterPro" id="IPR018060">
    <property type="entry name" value="HTH_AraC"/>
</dbReference>
<evidence type="ECO:0000313" key="7">
    <source>
        <dbReference type="EMBL" id="OBV41020.1"/>
    </source>
</evidence>
<dbReference type="Pfam" id="PF12833">
    <property type="entry name" value="HTH_18"/>
    <property type="match status" value="1"/>
</dbReference>
<dbReference type="InterPro" id="IPR009057">
    <property type="entry name" value="Homeodomain-like_sf"/>
</dbReference>
<dbReference type="Gene3D" id="1.10.10.60">
    <property type="entry name" value="Homeodomain-like"/>
    <property type="match status" value="1"/>
</dbReference>
<keyword evidence="2" id="KW-0805">Transcription regulation</keyword>
<evidence type="ECO:0000256" key="1">
    <source>
        <dbReference type="ARBA" id="ARBA00022491"/>
    </source>
</evidence>
<dbReference type="InterPro" id="IPR011051">
    <property type="entry name" value="RmlC_Cupin_sf"/>
</dbReference>
<dbReference type="CDD" id="cd06124">
    <property type="entry name" value="cupin_NimR-like_N"/>
    <property type="match status" value="1"/>
</dbReference>
<evidence type="ECO:0000256" key="5">
    <source>
        <dbReference type="SAM" id="MobiDB-lite"/>
    </source>
</evidence>